<dbReference type="PANTHER" id="PTHR33406">
    <property type="entry name" value="MEMBRANE PROTEIN MJ1562-RELATED"/>
    <property type="match status" value="1"/>
</dbReference>
<protein>
    <submittedName>
        <fullName evidence="1">Membrane protein, inferred for ABFAE pathway</fullName>
    </submittedName>
</protein>
<organism evidence="1 2">
    <name type="scientific">Pseudomonas syringae pv. cerasicola</name>
    <dbReference type="NCBI Taxonomy" id="264451"/>
    <lineage>
        <taxon>Bacteria</taxon>
        <taxon>Pseudomonadati</taxon>
        <taxon>Pseudomonadota</taxon>
        <taxon>Gammaproteobacteria</taxon>
        <taxon>Pseudomonadales</taxon>
        <taxon>Pseudomonadaceae</taxon>
        <taxon>Pseudomonas</taxon>
        <taxon>Pseudomonas syringae</taxon>
    </lineage>
</organism>
<dbReference type="GO" id="GO:0005886">
    <property type="term" value="C:plasma membrane"/>
    <property type="evidence" value="ECO:0007669"/>
    <property type="project" value="TreeGrafter"/>
</dbReference>
<dbReference type="Proteomes" id="UP000050356">
    <property type="component" value="Unassembled WGS sequence"/>
</dbReference>
<name>A0A0N8R5D1_PSESX</name>
<reference evidence="1 2" key="1">
    <citation type="submission" date="2015-09" db="EMBL/GenBank/DDBJ databases">
        <title>Genome announcement of multiple Pseudomonas syringae strains.</title>
        <authorList>
            <person name="Thakur S."/>
            <person name="Wang P.W."/>
            <person name="Gong Y."/>
            <person name="Weir B.S."/>
            <person name="Guttman D.S."/>
        </authorList>
    </citation>
    <scope>NUCLEOTIDE SEQUENCE [LARGE SCALE GENOMIC DNA]</scope>
    <source>
        <strain evidence="1 2">ICMP17524</strain>
    </source>
</reference>
<comment type="caution">
    <text evidence="1">The sequence shown here is derived from an EMBL/GenBank/DDBJ whole genome shotgun (WGS) entry which is preliminary data.</text>
</comment>
<dbReference type="PANTHER" id="PTHR33406:SF13">
    <property type="entry name" value="MEMBRANE PROTEIN YDFJ"/>
    <property type="match status" value="1"/>
</dbReference>
<gene>
    <name evidence="1" type="ORF">ALO50_03848</name>
</gene>
<proteinExistence type="predicted"/>
<dbReference type="InterPro" id="IPR050545">
    <property type="entry name" value="Mycobact_MmpL"/>
</dbReference>
<dbReference type="SUPFAM" id="SSF82866">
    <property type="entry name" value="Multidrug efflux transporter AcrB transmembrane domain"/>
    <property type="match status" value="2"/>
</dbReference>
<accession>A0A0N8R5D1</accession>
<dbReference type="PATRIC" id="fig|264451.4.peg.5478"/>
<evidence type="ECO:0000313" key="2">
    <source>
        <dbReference type="Proteomes" id="UP000050356"/>
    </source>
</evidence>
<dbReference type="EMBL" id="LJQA01000381">
    <property type="protein sequence ID" value="KPW94854.1"/>
    <property type="molecule type" value="Genomic_DNA"/>
</dbReference>
<sequence length="800" mass="86168">MPRLFLLILASVLALAGWQWHDRSPLSANLMELVPGTDNDELVVSAEKRMQEPLNREMLVLVGHTDRQQAVELARTLAEQWQASGLFEKVQWSLQADLPALRTQLLQGRIAMLPAADRALLIDEPKTFIEQRVQTLFDPFAGFSLVPGQDDWLGLTGRIQNSLPKQGSVEADLASGALIASAEGKSWVLLRSRTRTDAFDLHLPGQVADLLAQARVQAQQAGGQLLAASGLLYAADGQKQASREITWVGGGATLGILLLLLLAFRRWSVLLAFVPVIVGMLFGAVACVALFGSMHVMTLVLGSSLIGVAVDYPLHYLSKSWSLKPWRSWPALRLTLPGLTLSLITSCIGYLALAWTPFPALTQIAVFSAAGLIGAYLTAVCLLPALLAKVEINPAQWPLKLAKLMLDCRAALLQRISTPILLALLLAFCGGGIWHLTTKNDIRQWVAAPQALTDEAQAIARITGYQPTSQFFLVRGKDQQQLLDRQSELTQRLDQLVSMDKLQGYMALNQLLDSPAEQQLTRDALGKLPQHWEPLVQLGVPANALKTELAQLQALPTQDIDQALQGPLSEPWRTLWLGASEDAEGDAQVASIVSLRGMNSMALLRVQAIGLEGVQLVDRLGELNEVFAHTQISAAELKLASCVLIVLLLIAPFGFGGALRIVALPLLAALCSLASLGWLGQPLTLFSLFGLLLVTAISVDYAILMREQIGGAAVSLLGTLLAAVTTWLSFGLLAVSSTPAISNFGLSVSLGLAFSFLLAPWASPRKALHSPANAETRMSLAALSSLPATAQPKRNTCAHH</sequence>
<dbReference type="Gene3D" id="1.20.1640.10">
    <property type="entry name" value="Multidrug efflux transporter AcrB transmembrane domain"/>
    <property type="match status" value="2"/>
</dbReference>
<dbReference type="AlphaFoldDB" id="A0A0N8R5D1"/>
<evidence type="ECO:0000313" key="1">
    <source>
        <dbReference type="EMBL" id="KPW94854.1"/>
    </source>
</evidence>